<sequence>MEPETPTRPTGQQGARTPISKVLHRVEELTPQLSAGPIFSPFGSPALLRLGEAALRERLREAYGLLKEKEKNLFLAATVGQELLDANQQLQDDYESVRMELAETQTKLKELGRPFLPRAQALTDEELSHLHGRRRSMVLSQQHSASQNDQNDKKSKDGDGKNSTIDDDENGDSERERLWIKTHVQPLKIQFQLAQERTDELLAEREDLAAQVYGLQQEHSAALRRASESNVAAEEARRRLEGIEEEKAQLQEELSAQREFWAGRWSEHKEQCKAGTLEAEKNAKASAGKLAEDAAARIRAERRADDLQVRYNAVQAELELFRNQMQRMEEERINEWEPMRARWLSCEEALQELQETHQSTCEALAQAETRLAELDPSTELNDPIKLKSEKTSTSLLGELDLQRHKAVSQQQALAHEHTVLKRAYTRALSTQARMKQQVARLTQLAATGASEVRMKRLEAALGEAECQKQALFWASMGQRRSLDIHADTECGSPEADGTALVIAMRARLKQTIADRDQTQRELRTAHLLRANEMQRTRELEREAAEAESKLRRAMSELTVLRSDYEFLRRSAKSSKKHLKPPSNDSKPTELLDSPQIAPVDTKASAAYSLPRRKRTRSGSPFGGSPAQMKSGPMSLAFMINADSAVTAKAANAKQPQGSPLGSSRKRQRHINEDANSSPVEELSSGSLMRGADELTAASNHRNESLHGNDKTAAEHAAISKEVRELSDFSNAADRGIKSWLESLGAAHASATMTESESVDLAAHGIGTPKKTKTPTRAPGGSNSKNNAKAKSNVHTDDNTSGGTVEEIYLGSRMAQKPIECNNQ</sequence>
<evidence type="ECO:0000313" key="4">
    <source>
        <dbReference type="Proteomes" id="UP001151518"/>
    </source>
</evidence>
<feature type="compositionally biased region" description="Low complexity" evidence="2">
    <location>
        <begin position="781"/>
        <end position="792"/>
    </location>
</feature>
<feature type="region of interest" description="Disordered" evidence="2">
    <location>
        <begin position="571"/>
        <end position="629"/>
    </location>
</feature>
<evidence type="ECO:0000256" key="2">
    <source>
        <dbReference type="SAM" id="MobiDB-lite"/>
    </source>
</evidence>
<accession>A0A9W8KVM4</accession>
<feature type="coiled-coil region" evidence="1">
    <location>
        <begin position="52"/>
        <end position="107"/>
    </location>
</feature>
<keyword evidence="1" id="KW-0175">Coiled coil</keyword>
<organism evidence="3 4">
    <name type="scientific">Coemansia spiralis</name>
    <dbReference type="NCBI Taxonomy" id="417178"/>
    <lineage>
        <taxon>Eukaryota</taxon>
        <taxon>Fungi</taxon>
        <taxon>Fungi incertae sedis</taxon>
        <taxon>Zoopagomycota</taxon>
        <taxon>Kickxellomycotina</taxon>
        <taxon>Kickxellomycetes</taxon>
        <taxon>Kickxellales</taxon>
        <taxon>Kickxellaceae</taxon>
        <taxon>Coemansia</taxon>
    </lineage>
</organism>
<feature type="region of interest" description="Disordered" evidence="2">
    <location>
        <begin position="648"/>
        <end position="686"/>
    </location>
</feature>
<evidence type="ECO:0000313" key="3">
    <source>
        <dbReference type="EMBL" id="KAJ2671296.1"/>
    </source>
</evidence>
<dbReference type="OrthoDB" id="9451547at2759"/>
<name>A0A9W8KVM4_9FUNG</name>
<feature type="coiled-coil region" evidence="1">
    <location>
        <begin position="191"/>
        <end position="260"/>
    </location>
</feature>
<comment type="caution">
    <text evidence="3">The sequence shown here is derived from an EMBL/GenBank/DDBJ whole genome shotgun (WGS) entry which is preliminary data.</text>
</comment>
<dbReference type="Proteomes" id="UP001151518">
    <property type="component" value="Unassembled WGS sequence"/>
</dbReference>
<feature type="coiled-coil region" evidence="1">
    <location>
        <begin position="529"/>
        <end position="563"/>
    </location>
</feature>
<gene>
    <name evidence="3" type="ORF">GGI25_005539</name>
</gene>
<feature type="compositionally biased region" description="Polar residues" evidence="2">
    <location>
        <begin position="673"/>
        <end position="686"/>
    </location>
</feature>
<reference evidence="3" key="1">
    <citation type="submission" date="2022-07" db="EMBL/GenBank/DDBJ databases">
        <title>Phylogenomic reconstructions and comparative analyses of Kickxellomycotina fungi.</title>
        <authorList>
            <person name="Reynolds N.K."/>
            <person name="Stajich J.E."/>
            <person name="Barry K."/>
            <person name="Grigoriev I.V."/>
            <person name="Crous P."/>
            <person name="Smith M.E."/>
        </authorList>
    </citation>
    <scope>NUCLEOTIDE SEQUENCE</scope>
    <source>
        <strain evidence="3">NRRL 3115</strain>
    </source>
</reference>
<feature type="coiled-coil region" evidence="1">
    <location>
        <begin position="297"/>
        <end position="370"/>
    </location>
</feature>
<dbReference type="EMBL" id="JANBTW010000105">
    <property type="protein sequence ID" value="KAJ2671296.1"/>
    <property type="molecule type" value="Genomic_DNA"/>
</dbReference>
<proteinExistence type="predicted"/>
<protein>
    <submittedName>
        <fullName evidence="3">Uncharacterized protein</fullName>
    </submittedName>
</protein>
<feature type="region of interest" description="Disordered" evidence="2">
    <location>
        <begin position="138"/>
        <end position="173"/>
    </location>
</feature>
<evidence type="ECO:0000256" key="1">
    <source>
        <dbReference type="SAM" id="Coils"/>
    </source>
</evidence>
<dbReference type="AlphaFoldDB" id="A0A9W8KVM4"/>
<feature type="compositionally biased region" description="Basic and acidic residues" evidence="2">
    <location>
        <begin position="150"/>
        <end position="160"/>
    </location>
</feature>
<feature type="region of interest" description="Disordered" evidence="2">
    <location>
        <begin position="762"/>
        <end position="810"/>
    </location>
</feature>